<organism evidence="12 13">
    <name type="scientific">Vairimorpha apis BRL 01</name>
    <dbReference type="NCBI Taxonomy" id="1037528"/>
    <lineage>
        <taxon>Eukaryota</taxon>
        <taxon>Fungi</taxon>
        <taxon>Fungi incertae sedis</taxon>
        <taxon>Microsporidia</taxon>
        <taxon>Nosematidae</taxon>
        <taxon>Vairimorpha</taxon>
    </lineage>
</organism>
<accession>T0L1I8</accession>
<protein>
    <recommendedName>
        <fullName evidence="1">cAMP-dependent protein kinase</fullName>
        <ecNumber evidence="1">2.7.11.11</ecNumber>
    </recommendedName>
</protein>
<feature type="domain" description="Protein kinase" evidence="10">
    <location>
        <begin position="7"/>
        <end position="261"/>
    </location>
</feature>
<keyword evidence="7" id="KW-0067">ATP-binding</keyword>
<keyword evidence="4" id="KW-0808">Transferase</keyword>
<evidence type="ECO:0000256" key="4">
    <source>
        <dbReference type="ARBA" id="ARBA00022679"/>
    </source>
</evidence>
<dbReference type="PROSITE" id="PS00108">
    <property type="entry name" value="PROTEIN_KINASE_ST"/>
    <property type="match status" value="1"/>
</dbReference>
<gene>
    <name evidence="12" type="ORF">NAPIS_ORF01027</name>
</gene>
<dbReference type="PROSITE" id="PS51285">
    <property type="entry name" value="AGC_KINASE_CTER"/>
    <property type="match status" value="1"/>
</dbReference>
<dbReference type="InterPro" id="IPR000719">
    <property type="entry name" value="Prot_kinase_dom"/>
</dbReference>
<dbReference type="Proteomes" id="UP000053780">
    <property type="component" value="Unassembled WGS sequence"/>
</dbReference>
<dbReference type="SUPFAM" id="SSF56112">
    <property type="entry name" value="Protein kinase-like (PK-like)"/>
    <property type="match status" value="1"/>
</dbReference>
<dbReference type="PANTHER" id="PTHR24353">
    <property type="entry name" value="CYCLIC NUCLEOTIDE-DEPENDENT PROTEIN KINASE"/>
    <property type="match status" value="1"/>
</dbReference>
<evidence type="ECO:0000256" key="6">
    <source>
        <dbReference type="ARBA" id="ARBA00022777"/>
    </source>
</evidence>
<evidence type="ECO:0000313" key="12">
    <source>
        <dbReference type="EMBL" id="EQB61402.1"/>
    </source>
</evidence>
<evidence type="ECO:0000256" key="5">
    <source>
        <dbReference type="ARBA" id="ARBA00022741"/>
    </source>
</evidence>
<evidence type="ECO:0000259" key="10">
    <source>
        <dbReference type="PROSITE" id="PS50011"/>
    </source>
</evidence>
<dbReference type="HOGENOM" id="CLU_000288_63_5_1"/>
<comment type="catalytic activity">
    <reaction evidence="8">
        <text>L-threonyl-[protein] + ATP = O-phospho-L-threonyl-[protein] + ADP + H(+)</text>
        <dbReference type="Rhea" id="RHEA:46608"/>
        <dbReference type="Rhea" id="RHEA-COMP:11060"/>
        <dbReference type="Rhea" id="RHEA-COMP:11605"/>
        <dbReference type="ChEBI" id="CHEBI:15378"/>
        <dbReference type="ChEBI" id="CHEBI:30013"/>
        <dbReference type="ChEBI" id="CHEBI:30616"/>
        <dbReference type="ChEBI" id="CHEBI:61977"/>
        <dbReference type="ChEBI" id="CHEBI:456216"/>
        <dbReference type="EC" id="2.7.11.11"/>
    </reaction>
</comment>
<keyword evidence="13" id="KW-1185">Reference proteome</keyword>
<reference evidence="12 13" key="1">
    <citation type="journal article" date="2013" name="BMC Genomics">
        <title>Genome sequencing and comparative genomics of honey bee microsporidia, Nosema apis reveal novel insights into host-parasite interactions.</title>
        <authorList>
            <person name="Chen Yp."/>
            <person name="Pettis J.S."/>
            <person name="Zhao Y."/>
            <person name="Liu X."/>
            <person name="Tallon L.J."/>
            <person name="Sadzewicz L.D."/>
            <person name="Li R."/>
            <person name="Zheng H."/>
            <person name="Huang S."/>
            <person name="Zhang X."/>
            <person name="Hamilton M.C."/>
            <person name="Pernal S.F."/>
            <person name="Melathopoulos A.P."/>
            <person name="Yan X."/>
            <person name="Evans J.D."/>
        </authorList>
    </citation>
    <scope>NUCLEOTIDE SEQUENCE [LARGE SCALE GENOMIC DNA]</scope>
    <source>
        <strain evidence="12 13">BRL 01</strain>
    </source>
</reference>
<dbReference type="OrthoDB" id="63267at2759"/>
<dbReference type="FunFam" id="1.10.510.10:FF:000048">
    <property type="entry name" value="Protein kinase C"/>
    <property type="match status" value="1"/>
</dbReference>
<dbReference type="Pfam" id="PF00069">
    <property type="entry name" value="Pkinase"/>
    <property type="match status" value="1"/>
</dbReference>
<dbReference type="InterPro" id="IPR000961">
    <property type="entry name" value="AGC-kinase_C"/>
</dbReference>
<evidence type="ECO:0000256" key="7">
    <source>
        <dbReference type="ARBA" id="ARBA00022840"/>
    </source>
</evidence>
<evidence type="ECO:0000313" key="13">
    <source>
        <dbReference type="Proteomes" id="UP000053780"/>
    </source>
</evidence>
<evidence type="ECO:0000256" key="1">
    <source>
        <dbReference type="ARBA" id="ARBA00012444"/>
    </source>
</evidence>
<dbReference type="PANTHER" id="PTHR24353:SF37">
    <property type="entry name" value="CAMP-DEPENDENT PROTEIN KINASE CATALYTIC SUBUNIT PRKX"/>
    <property type="match status" value="1"/>
</dbReference>
<evidence type="ECO:0000256" key="8">
    <source>
        <dbReference type="ARBA" id="ARBA00047292"/>
    </source>
</evidence>
<dbReference type="CDD" id="cd05123">
    <property type="entry name" value="STKc_AGC"/>
    <property type="match status" value="1"/>
</dbReference>
<dbReference type="EMBL" id="KE647143">
    <property type="protein sequence ID" value="EQB61402.1"/>
    <property type="molecule type" value="Genomic_DNA"/>
</dbReference>
<dbReference type="SMART" id="SM00220">
    <property type="entry name" value="S_TKc"/>
    <property type="match status" value="1"/>
</dbReference>
<dbReference type="GO" id="GO:0005524">
    <property type="term" value="F:ATP binding"/>
    <property type="evidence" value="ECO:0007669"/>
    <property type="project" value="UniProtKB-KW"/>
</dbReference>
<dbReference type="EC" id="2.7.11.11" evidence="1"/>
<dbReference type="VEuPathDB" id="MicrosporidiaDB:NAPIS_ORF01027"/>
<name>T0L1I8_9MICR</name>
<dbReference type="InterPro" id="IPR045270">
    <property type="entry name" value="STKc_AGC"/>
</dbReference>
<dbReference type="AlphaFoldDB" id="T0L1I8"/>
<dbReference type="InterPro" id="IPR008271">
    <property type="entry name" value="Ser/Thr_kinase_AS"/>
</dbReference>
<dbReference type="Gene3D" id="1.10.510.10">
    <property type="entry name" value="Transferase(Phosphotransferase) domain 1"/>
    <property type="match status" value="1"/>
</dbReference>
<proteinExistence type="predicted"/>
<evidence type="ECO:0000259" key="11">
    <source>
        <dbReference type="PROSITE" id="PS51285"/>
    </source>
</evidence>
<comment type="catalytic activity">
    <reaction evidence="9">
        <text>L-seryl-[protein] + ATP = O-phospho-L-seryl-[protein] + ADP + H(+)</text>
        <dbReference type="Rhea" id="RHEA:17989"/>
        <dbReference type="Rhea" id="RHEA-COMP:9863"/>
        <dbReference type="Rhea" id="RHEA-COMP:11604"/>
        <dbReference type="ChEBI" id="CHEBI:15378"/>
        <dbReference type="ChEBI" id="CHEBI:29999"/>
        <dbReference type="ChEBI" id="CHEBI:30616"/>
        <dbReference type="ChEBI" id="CHEBI:83421"/>
        <dbReference type="ChEBI" id="CHEBI:456216"/>
        <dbReference type="EC" id="2.7.11.11"/>
    </reaction>
</comment>
<dbReference type="Gene3D" id="3.30.200.20">
    <property type="entry name" value="Phosphorylase Kinase, domain 1"/>
    <property type="match status" value="1"/>
</dbReference>
<keyword evidence="5" id="KW-0547">Nucleotide-binding</keyword>
<keyword evidence="6 12" id="KW-0418">Kinase</keyword>
<evidence type="ECO:0000256" key="2">
    <source>
        <dbReference type="ARBA" id="ARBA00022527"/>
    </source>
</evidence>
<dbReference type="GO" id="GO:0004691">
    <property type="term" value="F:cAMP-dependent protein kinase activity"/>
    <property type="evidence" value="ECO:0007669"/>
    <property type="project" value="UniProtKB-EC"/>
</dbReference>
<sequence>MLEIENLVFIRKIGAGAFGKVYLVSAKKEKPVYFATKILNRRKLLLMRQADQVENEINALKMVNGHIFITKLISLVKNERYLGLVLDYVSGGELFYWLRRFGRFSEYATLFFAVEILSALEYIHKRGLLYRDLKPENILLNPCGHIKLTDFGFAVNDTEKSHIISGTPEYMSPEKLLNEDDGLESDYWSFGVILYEMLTGDPPFFDRDTNRIYKKILDSKFIIPPYISVLAGDLIKKLLSNKRQERLGYWGFEDIKNHPFFERIKWDEIELLKMIPPIQPKKYLSSDYEYVEESEEDESIYLNEVIDKPYEYLKKFK</sequence>
<evidence type="ECO:0000256" key="3">
    <source>
        <dbReference type="ARBA" id="ARBA00022553"/>
    </source>
</evidence>
<keyword evidence="3" id="KW-0597">Phosphoprotein</keyword>
<evidence type="ECO:0000256" key="9">
    <source>
        <dbReference type="ARBA" id="ARBA00047454"/>
    </source>
</evidence>
<dbReference type="InterPro" id="IPR011009">
    <property type="entry name" value="Kinase-like_dom_sf"/>
</dbReference>
<feature type="domain" description="AGC-kinase C-terminal" evidence="11">
    <location>
        <begin position="262"/>
        <end position="317"/>
    </location>
</feature>
<dbReference type="PROSITE" id="PS50011">
    <property type="entry name" value="PROTEIN_KINASE_DOM"/>
    <property type="match status" value="1"/>
</dbReference>
<dbReference type="GO" id="GO:0005952">
    <property type="term" value="C:cAMP-dependent protein kinase complex"/>
    <property type="evidence" value="ECO:0007669"/>
    <property type="project" value="TreeGrafter"/>
</dbReference>
<keyword evidence="2" id="KW-0723">Serine/threonine-protein kinase</keyword>